<dbReference type="AlphaFoldDB" id="A0A2P6TLN1"/>
<dbReference type="InterPro" id="IPR015943">
    <property type="entry name" value="WD40/YVTN_repeat-like_dom_sf"/>
</dbReference>
<proteinExistence type="predicted"/>
<dbReference type="Gene3D" id="2.130.10.10">
    <property type="entry name" value="YVTN repeat-like/Quinoprotein amine dehydrogenase"/>
    <property type="match status" value="2"/>
</dbReference>
<dbReference type="STRING" id="3076.A0A2P6TLN1"/>
<comment type="caution">
    <text evidence="4">The sequence shown here is derived from an EMBL/GenBank/DDBJ whole genome shotgun (WGS) entry which is preliminary data.</text>
</comment>
<dbReference type="InterPro" id="IPR050459">
    <property type="entry name" value="WD_repeat_RBAP46/RBAP48/MSI1"/>
</dbReference>
<dbReference type="InterPro" id="IPR001680">
    <property type="entry name" value="WD40_rpt"/>
</dbReference>
<evidence type="ECO:0000313" key="5">
    <source>
        <dbReference type="Proteomes" id="UP000239899"/>
    </source>
</evidence>
<organism evidence="4 5">
    <name type="scientific">Chlorella sorokiniana</name>
    <name type="common">Freshwater green alga</name>
    <dbReference type="NCBI Taxonomy" id="3076"/>
    <lineage>
        <taxon>Eukaryota</taxon>
        <taxon>Viridiplantae</taxon>
        <taxon>Chlorophyta</taxon>
        <taxon>core chlorophytes</taxon>
        <taxon>Trebouxiophyceae</taxon>
        <taxon>Chlorellales</taxon>
        <taxon>Chlorellaceae</taxon>
        <taxon>Chlorella clade</taxon>
        <taxon>Chlorella</taxon>
    </lineage>
</organism>
<evidence type="ECO:0000256" key="1">
    <source>
        <dbReference type="ARBA" id="ARBA00022574"/>
    </source>
</evidence>
<reference evidence="4 5" key="1">
    <citation type="journal article" date="2018" name="Plant J.">
        <title>Genome sequences of Chlorella sorokiniana UTEX 1602 and Micractinium conductrix SAG 241.80: implications to maltose excretion by a green alga.</title>
        <authorList>
            <person name="Arriola M.B."/>
            <person name="Velmurugan N."/>
            <person name="Zhang Y."/>
            <person name="Plunkett M.H."/>
            <person name="Hondzo H."/>
            <person name="Barney B.M."/>
        </authorList>
    </citation>
    <scope>NUCLEOTIDE SEQUENCE [LARGE SCALE GENOMIC DNA]</scope>
    <source>
        <strain evidence="5">UTEX 1602</strain>
    </source>
</reference>
<evidence type="ECO:0000256" key="3">
    <source>
        <dbReference type="SAM" id="MobiDB-lite"/>
    </source>
</evidence>
<gene>
    <name evidence="4" type="ORF">C2E21_6248</name>
</gene>
<dbReference type="EMBL" id="LHPG02000012">
    <property type="protein sequence ID" value="PRW45201.1"/>
    <property type="molecule type" value="Genomic_DNA"/>
</dbReference>
<feature type="compositionally biased region" description="Low complexity" evidence="3">
    <location>
        <begin position="48"/>
        <end position="73"/>
    </location>
</feature>
<dbReference type="SMART" id="SM00320">
    <property type="entry name" value="WD40"/>
    <property type="match status" value="5"/>
</dbReference>
<feature type="compositionally biased region" description="Pro residues" evidence="3">
    <location>
        <begin position="12"/>
        <end position="22"/>
    </location>
</feature>
<dbReference type="Proteomes" id="UP000239899">
    <property type="component" value="Unassembled WGS sequence"/>
</dbReference>
<dbReference type="SUPFAM" id="SSF50978">
    <property type="entry name" value="WD40 repeat-like"/>
    <property type="match status" value="1"/>
</dbReference>
<feature type="region of interest" description="Disordered" evidence="3">
    <location>
        <begin position="1"/>
        <end position="81"/>
    </location>
</feature>
<sequence>MLSLGLSGPAIEPKPAPAAPPKRPTRKRPATAAAEGGGAAPVRRSARTRGTAAAGAGEVNATAAGPAAAAAAPEPEPELQYDDSSVRRYVCAVLCAADACAASGSSSGGASGASAIPESARVAGFRRLPGCLHDPALARVYSVDSRPGLVVAGGKDGIVAVWGSRELEAGRLPTDEAVPPLLSHKLHKGWVADVQFVRGSGGPVPSSCGDGDTSSLLLLSAGNDGALCLWDLGKAAETGGGGQGGAVVPQCLARSTDLHSGGIFSLAEHSGRVLTASKDASVAISSLAGSSGTASLAAVQRYDDLHAGVVKCARWRDGDTFASCGNDRRLCVADARQPPSAGPSLAIEGAHATAINCLRWHPSDSHLLLSTSHDPAILLHDMRQPGQPLHRLLGHSPAARINSIYQPAFVAGGDAVAASCERSPQLSLYCTKTGAAISRGSIDVAVGATACGGKRGAPLLCTAARTVLLYQPTWEAA</sequence>
<dbReference type="OrthoDB" id="513537at2759"/>
<dbReference type="Pfam" id="PF00400">
    <property type="entry name" value="WD40"/>
    <property type="match status" value="1"/>
</dbReference>
<dbReference type="InterPro" id="IPR036322">
    <property type="entry name" value="WD40_repeat_dom_sf"/>
</dbReference>
<keyword evidence="5" id="KW-1185">Reference proteome</keyword>
<keyword evidence="2" id="KW-0677">Repeat</keyword>
<keyword evidence="1" id="KW-0853">WD repeat</keyword>
<dbReference type="PANTHER" id="PTHR22850">
    <property type="entry name" value="WD40 REPEAT FAMILY"/>
    <property type="match status" value="1"/>
</dbReference>
<name>A0A2P6TLN1_CHLSO</name>
<accession>A0A2P6TLN1</accession>
<evidence type="ECO:0000313" key="4">
    <source>
        <dbReference type="EMBL" id="PRW45201.1"/>
    </source>
</evidence>
<protein>
    <submittedName>
        <fullName evidence="4">WD repeat-containing 32</fullName>
    </submittedName>
</protein>
<evidence type="ECO:0000256" key="2">
    <source>
        <dbReference type="ARBA" id="ARBA00022737"/>
    </source>
</evidence>